<dbReference type="Proteomes" id="UP000305874">
    <property type="component" value="Unassembled WGS sequence"/>
</dbReference>
<dbReference type="InterPro" id="IPR001789">
    <property type="entry name" value="Sig_transdc_resp-reg_receiver"/>
</dbReference>
<dbReference type="SUPFAM" id="SSF52172">
    <property type="entry name" value="CheY-like"/>
    <property type="match status" value="2"/>
</dbReference>
<sequence>MARVLIVEDSKVVQQVLRHLLTQKFAREFIKHVDFAWNYEQAQELLEQHTYDLALVDMTLPDCASGDAARLTIEHNVASVILTSSMDESQRQQMLELGVVDYVIKDNRDSYLYAVRLLTQLLRNKGLPVLVADDSQLSRQVLKQLLQRQLYHVIEAEDGEQALAILREDTSIKLLLCDYAMPKMDGFELVRAVRNHRGRDDLAIIGISGAGNNGLSAKFIKYGANDFLTKPFMNEEFHCRVLQTVEQLHLIEQIKATAERDYLTGMFNRRYLQEHGRRLFAKDKHAVTVALIDADNFKQINDQYGHQAGDSALRQLAQRLQQHLDEHIVARFGGEEFAVLAHCHDSAQLQQQLENVNDSLRDEPIELADSTHTLSVSIGLAAMNHHDFDACLSAADKALYRAKAQGKCQLVCE</sequence>
<dbReference type="SMART" id="SM00448">
    <property type="entry name" value="REC"/>
    <property type="match status" value="2"/>
</dbReference>
<dbReference type="Proteomes" id="UP000033664">
    <property type="component" value="Unassembled WGS sequence"/>
</dbReference>
<feature type="modified residue" description="4-aspartylphosphate" evidence="4">
    <location>
        <position position="178"/>
    </location>
</feature>
<evidence type="ECO:0000256" key="3">
    <source>
        <dbReference type="ARBA" id="ARBA00034247"/>
    </source>
</evidence>
<feature type="domain" description="GGDEF" evidence="6">
    <location>
        <begin position="285"/>
        <end position="413"/>
    </location>
</feature>
<dbReference type="PATRIC" id="fig|151081.8.peg.3514"/>
<dbReference type="InterPro" id="IPR011006">
    <property type="entry name" value="CheY-like_superfamily"/>
</dbReference>
<comment type="cofactor">
    <cofactor evidence="1">
        <name>Mg(2+)</name>
        <dbReference type="ChEBI" id="CHEBI:18420"/>
    </cofactor>
</comment>
<organism evidence="7 9">
    <name type="scientific">Pseudoalteromonas ruthenica</name>
    <dbReference type="NCBI Taxonomy" id="151081"/>
    <lineage>
        <taxon>Bacteria</taxon>
        <taxon>Pseudomonadati</taxon>
        <taxon>Pseudomonadota</taxon>
        <taxon>Gammaproteobacteria</taxon>
        <taxon>Alteromonadales</taxon>
        <taxon>Pseudoalteromonadaceae</taxon>
        <taxon>Pseudoalteromonas</taxon>
    </lineage>
</organism>
<dbReference type="FunFam" id="3.30.70.270:FF:000001">
    <property type="entry name" value="Diguanylate cyclase domain protein"/>
    <property type="match status" value="1"/>
</dbReference>
<feature type="domain" description="Response regulatory" evidence="5">
    <location>
        <begin position="3"/>
        <end position="120"/>
    </location>
</feature>
<dbReference type="Gene3D" id="3.40.50.2300">
    <property type="match status" value="2"/>
</dbReference>
<dbReference type="SMART" id="SM00267">
    <property type="entry name" value="GGDEF"/>
    <property type="match status" value="1"/>
</dbReference>
<dbReference type="STRING" id="151081.TW72_11365"/>
<evidence type="ECO:0000256" key="1">
    <source>
        <dbReference type="ARBA" id="ARBA00001946"/>
    </source>
</evidence>
<dbReference type="NCBIfam" id="TIGR00254">
    <property type="entry name" value="GGDEF"/>
    <property type="match status" value="1"/>
</dbReference>
<dbReference type="InterPro" id="IPR050469">
    <property type="entry name" value="Diguanylate_Cyclase"/>
</dbReference>
<dbReference type="GO" id="GO:0043709">
    <property type="term" value="P:cell adhesion involved in single-species biofilm formation"/>
    <property type="evidence" value="ECO:0007669"/>
    <property type="project" value="TreeGrafter"/>
</dbReference>
<proteinExistence type="predicted"/>
<dbReference type="EMBL" id="PNCG01000009">
    <property type="protein sequence ID" value="TMP87295.1"/>
    <property type="molecule type" value="Genomic_DNA"/>
</dbReference>
<dbReference type="GeneID" id="58229091"/>
<dbReference type="SUPFAM" id="SSF55073">
    <property type="entry name" value="Nucleotide cyclase"/>
    <property type="match status" value="1"/>
</dbReference>
<gene>
    <name evidence="8" type="ORF">CWC05_09410</name>
    <name evidence="7" type="ORF">TW72_11365</name>
</gene>
<dbReference type="PROSITE" id="PS50887">
    <property type="entry name" value="GGDEF"/>
    <property type="match status" value="1"/>
</dbReference>
<keyword evidence="9" id="KW-1185">Reference proteome</keyword>
<comment type="caution">
    <text evidence="7">The sequence shown here is derived from an EMBL/GenBank/DDBJ whole genome shotgun (WGS) entry which is preliminary data.</text>
</comment>
<reference evidence="7 9" key="1">
    <citation type="journal article" date="2015" name="BMC Genomics">
        <title>Genome mining reveals unlocked bioactive potential of marine Gram-negative bacteria.</title>
        <authorList>
            <person name="Machado H."/>
            <person name="Sonnenschein E.C."/>
            <person name="Melchiorsen J."/>
            <person name="Gram L."/>
        </authorList>
    </citation>
    <scope>NUCLEOTIDE SEQUENCE [LARGE SCALE GENOMIC DNA]</scope>
    <source>
        <strain evidence="7 9">S3137</strain>
    </source>
</reference>
<evidence type="ECO:0000256" key="2">
    <source>
        <dbReference type="ARBA" id="ARBA00012528"/>
    </source>
</evidence>
<dbReference type="AlphaFoldDB" id="A0A0F4PTH7"/>
<dbReference type="InterPro" id="IPR029787">
    <property type="entry name" value="Nucleotide_cyclase"/>
</dbReference>
<dbReference type="eggNOG" id="COG3706">
    <property type="taxonomic scope" value="Bacteria"/>
</dbReference>
<dbReference type="Pfam" id="PF00072">
    <property type="entry name" value="Response_reg"/>
    <property type="match status" value="2"/>
</dbReference>
<dbReference type="InterPro" id="IPR043128">
    <property type="entry name" value="Rev_trsase/Diguanyl_cyclase"/>
</dbReference>
<accession>A0A0F4PTH7</accession>
<evidence type="ECO:0000259" key="5">
    <source>
        <dbReference type="PROSITE" id="PS50110"/>
    </source>
</evidence>
<evidence type="ECO:0000313" key="8">
    <source>
        <dbReference type="EMBL" id="TMP87295.1"/>
    </source>
</evidence>
<feature type="modified residue" description="4-aspartylphosphate" evidence="4">
    <location>
        <position position="57"/>
    </location>
</feature>
<dbReference type="GO" id="GO:0052621">
    <property type="term" value="F:diguanylate cyclase activity"/>
    <property type="evidence" value="ECO:0007669"/>
    <property type="project" value="UniProtKB-EC"/>
</dbReference>
<name>A0A0F4PTH7_9GAMM</name>
<dbReference type="GO" id="GO:0005886">
    <property type="term" value="C:plasma membrane"/>
    <property type="evidence" value="ECO:0007669"/>
    <property type="project" value="TreeGrafter"/>
</dbReference>
<dbReference type="EC" id="2.7.7.65" evidence="2"/>
<protein>
    <recommendedName>
        <fullName evidence="2">diguanylate cyclase</fullName>
        <ecNumber evidence="2">2.7.7.65</ecNumber>
    </recommendedName>
</protein>
<reference evidence="8" key="4">
    <citation type="submission" date="2019-09" db="EMBL/GenBank/DDBJ databases">
        <title>Co-occurence of chitin degradation, pigmentation and bioactivity in marine Pseudoalteromonas.</title>
        <authorList>
            <person name="Sonnenschein E.C."/>
            <person name="Bech P.K."/>
        </authorList>
    </citation>
    <scope>NUCLEOTIDE SEQUENCE</scope>
    <source>
        <strain evidence="8">S2897</strain>
    </source>
</reference>
<dbReference type="CDD" id="cd01949">
    <property type="entry name" value="GGDEF"/>
    <property type="match status" value="1"/>
</dbReference>
<evidence type="ECO:0000313" key="10">
    <source>
        <dbReference type="Proteomes" id="UP000305874"/>
    </source>
</evidence>
<comment type="catalytic activity">
    <reaction evidence="3">
        <text>2 GTP = 3',3'-c-di-GMP + 2 diphosphate</text>
        <dbReference type="Rhea" id="RHEA:24898"/>
        <dbReference type="ChEBI" id="CHEBI:33019"/>
        <dbReference type="ChEBI" id="CHEBI:37565"/>
        <dbReference type="ChEBI" id="CHEBI:58805"/>
        <dbReference type="EC" id="2.7.7.65"/>
    </reaction>
</comment>
<reference evidence="8 10" key="2">
    <citation type="submission" date="2017-12" db="EMBL/GenBank/DDBJ databases">
        <authorList>
            <person name="Paulsen S."/>
            <person name="Gram L.K."/>
        </authorList>
    </citation>
    <scope>NUCLEOTIDE SEQUENCE [LARGE SCALE GENOMIC DNA]</scope>
    <source>
        <strain evidence="8 10">S2897</strain>
    </source>
</reference>
<evidence type="ECO:0000313" key="7">
    <source>
        <dbReference type="EMBL" id="KJY98348.1"/>
    </source>
</evidence>
<dbReference type="PROSITE" id="PS50110">
    <property type="entry name" value="RESPONSE_REGULATORY"/>
    <property type="match status" value="2"/>
</dbReference>
<dbReference type="GO" id="GO:0000160">
    <property type="term" value="P:phosphorelay signal transduction system"/>
    <property type="evidence" value="ECO:0007669"/>
    <property type="project" value="InterPro"/>
</dbReference>
<dbReference type="InterPro" id="IPR000160">
    <property type="entry name" value="GGDEF_dom"/>
</dbReference>
<evidence type="ECO:0000259" key="6">
    <source>
        <dbReference type="PROSITE" id="PS50887"/>
    </source>
</evidence>
<evidence type="ECO:0000256" key="4">
    <source>
        <dbReference type="PROSITE-ProRule" id="PRU00169"/>
    </source>
</evidence>
<dbReference type="EMBL" id="JXXZ01000010">
    <property type="protein sequence ID" value="KJY98348.1"/>
    <property type="molecule type" value="Genomic_DNA"/>
</dbReference>
<feature type="domain" description="Response regulatory" evidence="5">
    <location>
        <begin position="128"/>
        <end position="245"/>
    </location>
</feature>
<dbReference type="PANTHER" id="PTHR45138:SF9">
    <property type="entry name" value="DIGUANYLATE CYCLASE DGCM-RELATED"/>
    <property type="match status" value="1"/>
</dbReference>
<dbReference type="GO" id="GO:1902201">
    <property type="term" value="P:negative regulation of bacterial-type flagellum-dependent cell motility"/>
    <property type="evidence" value="ECO:0007669"/>
    <property type="project" value="TreeGrafter"/>
</dbReference>
<dbReference type="Pfam" id="PF00990">
    <property type="entry name" value="GGDEF"/>
    <property type="match status" value="1"/>
</dbReference>
<dbReference type="PANTHER" id="PTHR45138">
    <property type="entry name" value="REGULATORY COMPONENTS OF SENSORY TRANSDUCTION SYSTEM"/>
    <property type="match status" value="1"/>
</dbReference>
<reference evidence="10" key="3">
    <citation type="submission" date="2019-06" db="EMBL/GenBank/DDBJ databases">
        <title>Co-occurence of chitin degradation, pigmentation and bioactivity in marine Pseudoalteromonas.</title>
        <authorList>
            <person name="Sonnenschein E.C."/>
            <person name="Bech P.K."/>
        </authorList>
    </citation>
    <scope>NUCLEOTIDE SEQUENCE [LARGE SCALE GENOMIC DNA]</scope>
    <source>
        <strain evidence="10">S2897</strain>
    </source>
</reference>
<dbReference type="RefSeq" id="WP_045980492.1">
    <property type="nucleotide sequence ID" value="NZ_CP023396.1"/>
</dbReference>
<dbReference type="OrthoDB" id="9812260at2"/>
<evidence type="ECO:0000313" key="9">
    <source>
        <dbReference type="Proteomes" id="UP000033664"/>
    </source>
</evidence>
<keyword evidence="4" id="KW-0597">Phosphoprotein</keyword>
<dbReference type="Gene3D" id="3.30.70.270">
    <property type="match status" value="1"/>
</dbReference>